<keyword evidence="1" id="KW-0732">Signal</keyword>
<evidence type="ECO:0008006" key="4">
    <source>
        <dbReference type="Google" id="ProtNLM"/>
    </source>
</evidence>
<name>A0A315E997_9BURK</name>
<feature type="chain" id="PRO_5016267233" description="DUF3047 domain-containing protein" evidence="1">
    <location>
        <begin position="26"/>
        <end position="251"/>
    </location>
</feature>
<accession>A0A315E997</accession>
<organism evidence="2 3">
    <name type="scientific">Limnohabitans parvus II-B4</name>
    <dbReference type="NCBI Taxonomy" id="1293052"/>
    <lineage>
        <taxon>Bacteria</taxon>
        <taxon>Pseudomonadati</taxon>
        <taxon>Pseudomonadota</taxon>
        <taxon>Betaproteobacteria</taxon>
        <taxon>Burkholderiales</taxon>
        <taxon>Comamonadaceae</taxon>
        <taxon>Limnohabitans</taxon>
    </lineage>
</organism>
<gene>
    <name evidence="2" type="ORF">B9Z37_06735</name>
</gene>
<feature type="signal peptide" evidence="1">
    <location>
        <begin position="1"/>
        <end position="25"/>
    </location>
</feature>
<dbReference type="InterPro" id="IPR021409">
    <property type="entry name" value="DUF3047"/>
</dbReference>
<dbReference type="Pfam" id="PF11249">
    <property type="entry name" value="DUF3047"/>
    <property type="match status" value="1"/>
</dbReference>
<evidence type="ECO:0000313" key="3">
    <source>
        <dbReference type="Proteomes" id="UP000250790"/>
    </source>
</evidence>
<dbReference type="EMBL" id="NESN01000002">
    <property type="protein sequence ID" value="PUE54243.1"/>
    <property type="molecule type" value="Genomic_DNA"/>
</dbReference>
<dbReference type="AlphaFoldDB" id="A0A315E997"/>
<dbReference type="OrthoDB" id="9775969at2"/>
<evidence type="ECO:0000256" key="1">
    <source>
        <dbReference type="SAM" id="SignalP"/>
    </source>
</evidence>
<dbReference type="PROSITE" id="PS51257">
    <property type="entry name" value="PROKAR_LIPOPROTEIN"/>
    <property type="match status" value="1"/>
</dbReference>
<evidence type="ECO:0000313" key="2">
    <source>
        <dbReference type="EMBL" id="PUE54243.1"/>
    </source>
</evidence>
<protein>
    <recommendedName>
        <fullName evidence="4">DUF3047 domain-containing protein</fullName>
    </recommendedName>
</protein>
<dbReference type="Proteomes" id="UP000250790">
    <property type="component" value="Unassembled WGS sequence"/>
</dbReference>
<reference evidence="2 3" key="1">
    <citation type="submission" date="2017-04" db="EMBL/GenBank/DDBJ databases">
        <title>Unexpected and diverse lifestyles within the genus Limnohabitans.</title>
        <authorList>
            <person name="Kasalicky V."/>
            <person name="Mehrshad M."/>
            <person name="Andrei S.-A."/>
            <person name="Salcher M."/>
            <person name="Kratochvilova H."/>
            <person name="Simek K."/>
            <person name="Ghai R."/>
        </authorList>
    </citation>
    <scope>NUCLEOTIDE SEQUENCE [LARGE SCALE GENOMIC DNA]</scope>
    <source>
        <strain evidence="2 3">II-B4</strain>
    </source>
</reference>
<sequence length="251" mass="26900">MNPLLKPIPALLALGMACATASAFAQSLSPLVPADGTAASTWRFVGFPKSKADIPATRFELADVQGERALKVSTRASYGTWVHDLPKAELGRLQWRWRLDQPLTGGQGVADIQTKAGDDAALKVCVMFDHPLDRVPFGQRTLLRIARSVSGEDLPAATLCYVWDSVHPAGLQGANPYTQRVRFITLQGKGAPLAQWQNETRDVAADFAKLFADELPAGAAVPKVRAVLVGADSDNTGSQSVGWVQALGWVK</sequence>
<comment type="caution">
    <text evidence="2">The sequence shown here is derived from an EMBL/GenBank/DDBJ whole genome shotgun (WGS) entry which is preliminary data.</text>
</comment>
<proteinExistence type="predicted"/>
<keyword evidence="3" id="KW-1185">Reference proteome</keyword>